<keyword evidence="1" id="KW-1133">Transmembrane helix</keyword>
<feature type="transmembrane region" description="Helical" evidence="1">
    <location>
        <begin position="133"/>
        <end position="161"/>
    </location>
</feature>
<dbReference type="PANTHER" id="PTHR18640:SF5">
    <property type="entry name" value="SODIUM_BILE ACID COTRANSPORTER 7"/>
    <property type="match status" value="1"/>
</dbReference>
<feature type="transmembrane region" description="Helical" evidence="1">
    <location>
        <begin position="45"/>
        <end position="62"/>
    </location>
</feature>
<sequence length="340" mass="36433">MLRVRTAPRFPVRLPVDHFLLAILAAVAVAAVLPAQGVAATVVEHAVTALIVVLFFLYGARLHPDEALQGLRHWRLHLTILGFTYVAFPLLGLALRGVVPWLLPASLYPGLLYVTLVPSTVQSSVTFTSIARGNVAGAIVSASASNLLGVLLTPLLVMAVMRTSGSAHGDASAIGSIVLQLLVPFLVGQLARRWIGDWVSEHRKPLKLVDQGVIVLVVYAAFSEGMREQIWSRVDVLDVLRLVLVVLVVIAVMLALTWVVARRLGFDYGDCVAIQMCGTKKSLATGLPMASVLFAGQSVGLLVLPLMIFHQLQLMACATLAQRYAARQDRAASASALGEN</sequence>
<feature type="transmembrane region" description="Helical" evidence="1">
    <location>
        <begin position="101"/>
        <end position="121"/>
    </location>
</feature>
<feature type="transmembrane region" description="Helical" evidence="1">
    <location>
        <begin position="242"/>
        <end position="261"/>
    </location>
</feature>
<evidence type="ECO:0000313" key="2">
    <source>
        <dbReference type="EMBL" id="GMA18153.1"/>
    </source>
</evidence>
<dbReference type="RefSeq" id="WP_241443715.1">
    <property type="nucleotide sequence ID" value="NZ_BSUJ01000001.1"/>
</dbReference>
<organism evidence="2 3">
    <name type="scientific">Arsenicicoccus piscis</name>
    <dbReference type="NCBI Taxonomy" id="673954"/>
    <lineage>
        <taxon>Bacteria</taxon>
        <taxon>Bacillati</taxon>
        <taxon>Actinomycetota</taxon>
        <taxon>Actinomycetes</taxon>
        <taxon>Micrococcales</taxon>
        <taxon>Intrasporangiaceae</taxon>
        <taxon>Arsenicicoccus</taxon>
    </lineage>
</organism>
<reference evidence="3" key="1">
    <citation type="journal article" date="2019" name="Int. J. Syst. Evol. Microbiol.">
        <title>The Global Catalogue of Microorganisms (GCM) 10K type strain sequencing project: providing services to taxonomists for standard genome sequencing and annotation.</title>
        <authorList>
            <consortium name="The Broad Institute Genomics Platform"/>
            <consortium name="The Broad Institute Genome Sequencing Center for Infectious Disease"/>
            <person name="Wu L."/>
            <person name="Ma J."/>
        </authorList>
    </citation>
    <scope>NUCLEOTIDE SEQUENCE [LARGE SCALE GENOMIC DNA]</scope>
    <source>
        <strain evidence="3">NBRC 105830</strain>
    </source>
</reference>
<dbReference type="PANTHER" id="PTHR18640">
    <property type="entry name" value="SOLUTE CARRIER FAMILY 10 MEMBER 7"/>
    <property type="match status" value="1"/>
</dbReference>
<dbReference type="Proteomes" id="UP001157109">
    <property type="component" value="Unassembled WGS sequence"/>
</dbReference>
<evidence type="ECO:0000313" key="3">
    <source>
        <dbReference type="Proteomes" id="UP001157109"/>
    </source>
</evidence>
<keyword evidence="3" id="KW-1185">Reference proteome</keyword>
<keyword evidence="1" id="KW-0812">Transmembrane</keyword>
<dbReference type="InterPro" id="IPR016833">
    <property type="entry name" value="Put_Na-Bile_cotransptr"/>
</dbReference>
<protein>
    <submittedName>
        <fullName evidence="2">Bile acid:sodium symporter</fullName>
    </submittedName>
</protein>
<proteinExistence type="predicted"/>
<feature type="transmembrane region" description="Helical" evidence="1">
    <location>
        <begin position="173"/>
        <end position="194"/>
    </location>
</feature>
<dbReference type="Gene3D" id="1.20.1530.20">
    <property type="match status" value="1"/>
</dbReference>
<comment type="caution">
    <text evidence="2">The sequence shown here is derived from an EMBL/GenBank/DDBJ whole genome shotgun (WGS) entry which is preliminary data.</text>
</comment>
<keyword evidence="1" id="KW-0472">Membrane</keyword>
<name>A0ABQ6HJ74_9MICO</name>
<feature type="transmembrane region" description="Helical" evidence="1">
    <location>
        <begin position="74"/>
        <end position="95"/>
    </location>
</feature>
<dbReference type="EMBL" id="BSUJ01000001">
    <property type="protein sequence ID" value="GMA18153.1"/>
    <property type="molecule type" value="Genomic_DNA"/>
</dbReference>
<gene>
    <name evidence="2" type="ORF">GCM10025862_01740</name>
</gene>
<feature type="transmembrane region" description="Helical" evidence="1">
    <location>
        <begin position="282"/>
        <end position="309"/>
    </location>
</feature>
<accession>A0ABQ6HJ74</accession>
<dbReference type="Pfam" id="PF13593">
    <property type="entry name" value="SBF_like"/>
    <property type="match status" value="1"/>
</dbReference>
<evidence type="ECO:0000256" key="1">
    <source>
        <dbReference type="SAM" id="Phobius"/>
    </source>
</evidence>
<dbReference type="InterPro" id="IPR038770">
    <property type="entry name" value="Na+/solute_symporter_sf"/>
</dbReference>
<dbReference type="PIRSF" id="PIRSF026166">
    <property type="entry name" value="UCP026166"/>
    <property type="match status" value="1"/>
</dbReference>